<reference evidence="4 5" key="2">
    <citation type="submission" date="2019-01" db="EMBL/GenBank/DDBJ databases">
        <title>The decoding of complex shrimp genome reveals the adaptation for benthos swimmer, frequently molting mechanism and breeding impact on genome.</title>
        <authorList>
            <person name="Sun Y."/>
            <person name="Gao Y."/>
            <person name="Yu Y."/>
        </authorList>
    </citation>
    <scope>NUCLEOTIDE SEQUENCE [LARGE SCALE GENOMIC DNA]</scope>
    <source>
        <tissue evidence="4">Muscle</tissue>
    </source>
</reference>
<feature type="compositionally biased region" description="Acidic residues" evidence="1">
    <location>
        <begin position="146"/>
        <end position="163"/>
    </location>
</feature>
<evidence type="ECO:0000313" key="4">
    <source>
        <dbReference type="EMBL" id="ROT82379.1"/>
    </source>
</evidence>
<evidence type="ECO:0000256" key="1">
    <source>
        <dbReference type="SAM" id="MobiDB-lite"/>
    </source>
</evidence>
<dbReference type="OrthoDB" id="6377427at2759"/>
<dbReference type="InterPro" id="IPR050111">
    <property type="entry name" value="C-type_lectin/snaclec_domain"/>
</dbReference>
<dbReference type="AlphaFoldDB" id="A0A423U119"/>
<dbReference type="SUPFAM" id="SSF56436">
    <property type="entry name" value="C-type lectin-like"/>
    <property type="match status" value="1"/>
</dbReference>
<name>A0A423U119_PENVA</name>
<dbReference type="PANTHER" id="PTHR22803">
    <property type="entry name" value="MANNOSE, PHOSPHOLIPASE, LECTIN RECEPTOR RELATED"/>
    <property type="match status" value="1"/>
</dbReference>
<evidence type="ECO:0000259" key="3">
    <source>
        <dbReference type="PROSITE" id="PS50041"/>
    </source>
</evidence>
<dbReference type="EMBL" id="QCYY01000836">
    <property type="protein sequence ID" value="ROT82379.1"/>
    <property type="molecule type" value="Genomic_DNA"/>
</dbReference>
<dbReference type="InterPro" id="IPR016186">
    <property type="entry name" value="C-type_lectin-like/link_sf"/>
</dbReference>
<feature type="compositionally biased region" description="Low complexity" evidence="1">
    <location>
        <begin position="80"/>
        <end position="91"/>
    </location>
</feature>
<protein>
    <submittedName>
        <fullName evidence="4">C-type lectin domain family 4 member M</fullName>
    </submittedName>
</protein>
<dbReference type="InterPro" id="IPR016187">
    <property type="entry name" value="CTDL_fold"/>
</dbReference>
<proteinExistence type="predicted"/>
<gene>
    <name evidence="4" type="ORF">C7M84_024455</name>
</gene>
<comment type="caution">
    <text evidence="4">The sequence shown here is derived from an EMBL/GenBank/DDBJ whole genome shotgun (WGS) entry which is preliminary data.</text>
</comment>
<feature type="signal peptide" evidence="2">
    <location>
        <begin position="1"/>
        <end position="22"/>
    </location>
</feature>
<evidence type="ECO:0000256" key="2">
    <source>
        <dbReference type="SAM" id="SignalP"/>
    </source>
</evidence>
<organism evidence="4 5">
    <name type="scientific">Penaeus vannamei</name>
    <name type="common">Whiteleg shrimp</name>
    <name type="synonym">Litopenaeus vannamei</name>
    <dbReference type="NCBI Taxonomy" id="6689"/>
    <lineage>
        <taxon>Eukaryota</taxon>
        <taxon>Metazoa</taxon>
        <taxon>Ecdysozoa</taxon>
        <taxon>Arthropoda</taxon>
        <taxon>Crustacea</taxon>
        <taxon>Multicrustacea</taxon>
        <taxon>Malacostraca</taxon>
        <taxon>Eumalacostraca</taxon>
        <taxon>Eucarida</taxon>
        <taxon>Decapoda</taxon>
        <taxon>Dendrobranchiata</taxon>
        <taxon>Penaeoidea</taxon>
        <taxon>Penaeidae</taxon>
        <taxon>Penaeus</taxon>
    </lineage>
</organism>
<feature type="compositionally biased region" description="Low complexity" evidence="1">
    <location>
        <begin position="108"/>
        <end position="132"/>
    </location>
</feature>
<dbReference type="GO" id="GO:0030246">
    <property type="term" value="F:carbohydrate binding"/>
    <property type="evidence" value="ECO:0007669"/>
    <property type="project" value="UniProtKB-KW"/>
</dbReference>
<feature type="domain" description="C-type lectin" evidence="3">
    <location>
        <begin position="181"/>
        <end position="296"/>
    </location>
</feature>
<accession>A0A423U119</accession>
<dbReference type="CDD" id="cd00037">
    <property type="entry name" value="CLECT"/>
    <property type="match status" value="1"/>
</dbReference>
<evidence type="ECO:0000313" key="5">
    <source>
        <dbReference type="Proteomes" id="UP000283509"/>
    </source>
</evidence>
<dbReference type="SMART" id="SM00034">
    <property type="entry name" value="CLECT"/>
    <property type="match status" value="1"/>
</dbReference>
<dbReference type="InterPro" id="IPR001304">
    <property type="entry name" value="C-type_lectin-like"/>
</dbReference>
<sequence>MAARKMTCVLVFALSLSSVALGEETGCPVLENTHAVTEVLGAMNKLLSILANEVRELRAEVGETCTAKENDTLACAAADGGAGAAGVDEGAPLSSGHSLPDGGDGVADGENGTAGGEATADGENGTAGGEATSDGENGTARGEATADGEGDADEGEAMSDADEGTAVPNASSEVPPSPLESADGCYIFIYDEGNWRTWGEAHAFCQTYGGELASPYRLAPLQEYLDTHFTQTFWVGARLRDRMKFFWFNKKKVDKKTWKENHPSRHPNKKCVYLDKRSGYRATNFFCGEKYAFVCDYREA</sequence>
<dbReference type="PROSITE" id="PS50041">
    <property type="entry name" value="C_TYPE_LECTIN_2"/>
    <property type="match status" value="1"/>
</dbReference>
<dbReference type="Proteomes" id="UP000283509">
    <property type="component" value="Unassembled WGS sequence"/>
</dbReference>
<reference evidence="4 5" key="1">
    <citation type="submission" date="2018-04" db="EMBL/GenBank/DDBJ databases">
        <authorList>
            <person name="Zhang X."/>
            <person name="Yuan J."/>
            <person name="Li F."/>
            <person name="Xiang J."/>
        </authorList>
    </citation>
    <scope>NUCLEOTIDE SEQUENCE [LARGE SCALE GENOMIC DNA]</scope>
    <source>
        <tissue evidence="4">Muscle</tissue>
    </source>
</reference>
<keyword evidence="5" id="KW-1185">Reference proteome</keyword>
<keyword evidence="4" id="KW-0430">Lectin</keyword>
<feature type="region of interest" description="Disordered" evidence="1">
    <location>
        <begin position="80"/>
        <end position="178"/>
    </location>
</feature>
<feature type="chain" id="PRO_5019404915" evidence="2">
    <location>
        <begin position="23"/>
        <end position="300"/>
    </location>
</feature>
<dbReference type="Gene3D" id="3.10.100.10">
    <property type="entry name" value="Mannose-Binding Protein A, subunit A"/>
    <property type="match status" value="1"/>
</dbReference>
<dbReference type="Pfam" id="PF00059">
    <property type="entry name" value="Lectin_C"/>
    <property type="match status" value="1"/>
</dbReference>
<keyword evidence="2" id="KW-0732">Signal</keyword>